<dbReference type="Proteomes" id="UP001345963">
    <property type="component" value="Unassembled WGS sequence"/>
</dbReference>
<accession>A0ABU7ARW4</accession>
<evidence type="ECO:0000313" key="2">
    <source>
        <dbReference type="Proteomes" id="UP001345963"/>
    </source>
</evidence>
<comment type="caution">
    <text evidence="1">The sequence shown here is derived from an EMBL/GenBank/DDBJ whole genome shotgun (WGS) entry which is preliminary data.</text>
</comment>
<reference evidence="1 2" key="1">
    <citation type="submission" date="2021-07" db="EMBL/GenBank/DDBJ databases">
        <authorList>
            <person name="Palmer J.M."/>
        </authorList>
    </citation>
    <scope>NUCLEOTIDE SEQUENCE [LARGE SCALE GENOMIC DNA]</scope>
    <source>
        <strain evidence="1 2">AT_MEX2019</strain>
        <tissue evidence="1">Muscle</tissue>
    </source>
</reference>
<dbReference type="EMBL" id="JAHUTI010025233">
    <property type="protein sequence ID" value="MED6240620.1"/>
    <property type="molecule type" value="Genomic_DNA"/>
</dbReference>
<keyword evidence="2" id="KW-1185">Reference proteome</keyword>
<evidence type="ECO:0008006" key="3">
    <source>
        <dbReference type="Google" id="ProtNLM"/>
    </source>
</evidence>
<organism evidence="1 2">
    <name type="scientific">Ataeniobius toweri</name>
    <dbReference type="NCBI Taxonomy" id="208326"/>
    <lineage>
        <taxon>Eukaryota</taxon>
        <taxon>Metazoa</taxon>
        <taxon>Chordata</taxon>
        <taxon>Craniata</taxon>
        <taxon>Vertebrata</taxon>
        <taxon>Euteleostomi</taxon>
        <taxon>Actinopterygii</taxon>
        <taxon>Neopterygii</taxon>
        <taxon>Teleostei</taxon>
        <taxon>Neoteleostei</taxon>
        <taxon>Acanthomorphata</taxon>
        <taxon>Ovalentaria</taxon>
        <taxon>Atherinomorphae</taxon>
        <taxon>Cyprinodontiformes</taxon>
        <taxon>Goodeidae</taxon>
        <taxon>Ataeniobius</taxon>
    </lineage>
</organism>
<proteinExistence type="predicted"/>
<protein>
    <recommendedName>
        <fullName evidence="3">Histone H4</fullName>
    </recommendedName>
</protein>
<gene>
    <name evidence="1" type="ORF">ATANTOWER_024522</name>
</gene>
<name>A0ABU7ARW4_9TELE</name>
<sequence length="70" mass="7965">MAATMTNKMMAKMSLRGRRGKVAFVKTQLYKIVCDTVFNSFDTTTTKLDEYISKYLKYAPERMGGGGRKK</sequence>
<evidence type="ECO:0000313" key="1">
    <source>
        <dbReference type="EMBL" id="MED6240620.1"/>
    </source>
</evidence>